<feature type="domain" description="HTH araC/xylS-type" evidence="3">
    <location>
        <begin position="213"/>
        <end position="311"/>
    </location>
</feature>
<organism evidence="4 5">
    <name type="scientific">Novosphingobium pituita</name>
    <dbReference type="NCBI Taxonomy" id="3056842"/>
    <lineage>
        <taxon>Bacteria</taxon>
        <taxon>Pseudomonadati</taxon>
        <taxon>Pseudomonadota</taxon>
        <taxon>Alphaproteobacteria</taxon>
        <taxon>Sphingomonadales</taxon>
        <taxon>Sphingomonadaceae</taxon>
        <taxon>Novosphingobium</taxon>
    </lineage>
</organism>
<evidence type="ECO:0000313" key="5">
    <source>
        <dbReference type="Proteomes" id="UP001187221"/>
    </source>
</evidence>
<evidence type="ECO:0000259" key="3">
    <source>
        <dbReference type="PROSITE" id="PS01124"/>
    </source>
</evidence>
<evidence type="ECO:0000256" key="1">
    <source>
        <dbReference type="ARBA" id="ARBA00023015"/>
    </source>
</evidence>
<dbReference type="PANTHER" id="PTHR43130">
    <property type="entry name" value="ARAC-FAMILY TRANSCRIPTIONAL REGULATOR"/>
    <property type="match status" value="1"/>
</dbReference>
<dbReference type="InterPro" id="IPR002818">
    <property type="entry name" value="DJ-1/PfpI"/>
</dbReference>
<dbReference type="Pfam" id="PF01965">
    <property type="entry name" value="DJ-1_PfpI"/>
    <property type="match status" value="1"/>
</dbReference>
<dbReference type="SUPFAM" id="SSF46689">
    <property type="entry name" value="Homeodomain-like"/>
    <property type="match status" value="2"/>
</dbReference>
<evidence type="ECO:0000313" key="4">
    <source>
        <dbReference type="EMBL" id="GMM59586.1"/>
    </source>
</evidence>
<dbReference type="InterPro" id="IPR029062">
    <property type="entry name" value="Class_I_gatase-like"/>
</dbReference>
<proteinExistence type="predicted"/>
<protein>
    <submittedName>
        <fullName evidence="4">GlxA family transcriptional regulator</fullName>
    </submittedName>
</protein>
<dbReference type="PROSITE" id="PS01124">
    <property type="entry name" value="HTH_ARAC_FAMILY_2"/>
    <property type="match status" value="1"/>
</dbReference>
<keyword evidence="5" id="KW-1185">Reference proteome</keyword>
<dbReference type="InterPro" id="IPR052158">
    <property type="entry name" value="INH-QAR"/>
</dbReference>
<keyword evidence="1" id="KW-0805">Transcription regulation</keyword>
<dbReference type="InterPro" id="IPR009057">
    <property type="entry name" value="Homeodomain-like_sf"/>
</dbReference>
<dbReference type="CDD" id="cd03137">
    <property type="entry name" value="GATase1_AraC_1"/>
    <property type="match status" value="1"/>
</dbReference>
<accession>A0ABQ6P335</accession>
<comment type="caution">
    <text evidence="4">The sequence shown here is derived from an EMBL/GenBank/DDBJ whole genome shotgun (WGS) entry which is preliminary data.</text>
</comment>
<dbReference type="Pfam" id="PF12833">
    <property type="entry name" value="HTH_18"/>
    <property type="match status" value="1"/>
</dbReference>
<dbReference type="EMBL" id="BTFW01000001">
    <property type="protein sequence ID" value="GMM59586.1"/>
    <property type="molecule type" value="Genomic_DNA"/>
</dbReference>
<dbReference type="Gene3D" id="1.10.10.60">
    <property type="entry name" value="Homeodomain-like"/>
    <property type="match status" value="1"/>
</dbReference>
<sequence length="315" mass="34239">MPRTIGLYLYEDFQLLDACGPITSFEIGGRMGGDAYRLVLLSARGGPIRSSSGVSLETGAADDAPLIDTLIVVGGNGSREAMRDTANLAFLRQAASTVRRLCSVCSGAFLLAGAGVLDGRRATTHWRRAGLLARLFPAVKVEPDRIHIRDGHVWTSAGITAGIDLALALISDDLGEDLARRVAQDMVVYYRRLGGQSQFSALAELGGDSTQFAPLLDWIRAHLDQRLTVEVLAAQAAMSPRNFSRAFTREMGMSPARVVERLRLEVARDRVENSPAPIEEVAAALGFHDPERMRRAFLRAFGQPPQAMRRIARKG</sequence>
<evidence type="ECO:0000256" key="2">
    <source>
        <dbReference type="ARBA" id="ARBA00023163"/>
    </source>
</evidence>
<name>A0ABQ6P335_9SPHN</name>
<dbReference type="PANTHER" id="PTHR43130:SF3">
    <property type="entry name" value="HTH-TYPE TRANSCRIPTIONAL REGULATOR RV1931C"/>
    <property type="match status" value="1"/>
</dbReference>
<keyword evidence="2" id="KW-0804">Transcription</keyword>
<dbReference type="SMART" id="SM00342">
    <property type="entry name" value="HTH_ARAC"/>
    <property type="match status" value="1"/>
</dbReference>
<gene>
    <name evidence="4" type="ORF">NUTIK01_03630</name>
</gene>
<reference evidence="4 5" key="1">
    <citation type="submission" date="2023-06" db="EMBL/GenBank/DDBJ databases">
        <title>Draft genome sequence of Novosphingobium sp. strain IK01.</title>
        <authorList>
            <person name="Hatamoto M."/>
            <person name="Ikarashi T."/>
            <person name="Yamaguchi T."/>
        </authorList>
    </citation>
    <scope>NUCLEOTIDE SEQUENCE [LARGE SCALE GENOMIC DNA]</scope>
    <source>
        <strain evidence="4 5">IK01</strain>
    </source>
</reference>
<dbReference type="Gene3D" id="3.40.50.880">
    <property type="match status" value="1"/>
</dbReference>
<dbReference type="Proteomes" id="UP001187221">
    <property type="component" value="Unassembled WGS sequence"/>
</dbReference>
<dbReference type="SUPFAM" id="SSF52317">
    <property type="entry name" value="Class I glutamine amidotransferase-like"/>
    <property type="match status" value="1"/>
</dbReference>
<dbReference type="InterPro" id="IPR018060">
    <property type="entry name" value="HTH_AraC"/>
</dbReference>
<dbReference type="RefSeq" id="WP_317973442.1">
    <property type="nucleotide sequence ID" value="NZ_BTFW01000001.1"/>
</dbReference>